<protein>
    <submittedName>
        <fullName evidence="5 6">Serine/threonine-protein phosphatase 6 regulatory subunit 3 isoform X1</fullName>
    </submittedName>
</protein>
<reference evidence="5 6" key="1">
    <citation type="submission" date="2025-04" db="UniProtKB">
        <authorList>
            <consortium name="RefSeq"/>
        </authorList>
    </citation>
    <scope>IDENTIFICATION</scope>
    <source>
        <tissue evidence="5 6">Gonads</tissue>
    </source>
</reference>
<feature type="compositionally biased region" description="Polar residues" evidence="3">
    <location>
        <begin position="777"/>
        <end position="793"/>
    </location>
</feature>
<accession>A0A1S3K546</accession>
<evidence type="ECO:0000256" key="1">
    <source>
        <dbReference type="ARBA" id="ARBA00006180"/>
    </source>
</evidence>
<sequence length="1025" mass="113585">MFWKFHLLNSHIDTLLDKEDVTLHELMDEDDVLQECKAQNRKLLDFLIRPEVMEEMVNLVTTEPDESLEDKVKYKYPNTACELLTSDVAQITERLVADEALLAKIYGFLEAEGPLNPLLASFFSKIMGLLINKKSEFMLDYLKSRDNFVGNLLHHIGTSAIMDLLLRLITCVEIAETRNAILNWLNEEKLIQKLVAMIDPSEDEEKQSNASQSLCDIIRLSREQMSQLQDKCDPDPLLATVEAQDTVSDLLCHMFNGEKKETVLTDGLTVIQCLIEFRKTGPEGLQEEMTPLDAERLALGVSNTLMAVTPRLKDFHQVLLNPPKQKYSAMPTTVGSLDPPLGNSRLHVARLVTSLLLTNTNAINSELANLGTMNVLLDLHFKYIWNNFLHTQLEQCVYTILTNTPTENEGKQENVLLDQLFLDCRIVQRILESFEINEQDQSRPGGRRRGHMGHTTKIANDIVDCMDKGNNSDHIKQIFKELDEDVRQKWERFTSGVLAEVNKKNTVELGGTPVNVLQVGGHPLHSSSEDDDADFRDIPFPQDTALQQAFSDYQLQQMTSNFIDQFGFNDEEFAEQDGRIDAPFTDRISSIDFNINASEDNPSAAMFEQVCNEKIQPFDDNDSDEDIWEDKEVTFSSPTQLKPSLPANLPTRSTGVSSQGSDDEEEEAGSSSSEEELDSPVIIRQTPSIPVAEKMDVDSNDAWPNDVAMGEVPVAMDTVPAGWGNAAGATAKEDNWADFSNANTSTTSNSSTDNWAAFGSSSPSQSAEDNWADFANFTPTKVKSESGPRSSSPIAMDTEENPAEGANARHRVYLSASAPPDLSSVMTEAKHNENTNAGDDNLENDENKNEEDKNEIRLAEDSKRDQSPGISSSPEISVAATNTKTDKKSEEVVSNEVQQQPDSPGQPFSSKDPGESKEGKGSMDENLESEEKDLFDFDDDDDDDLADNFNFLAGAGLMKKSSLPNSVETINTTDIQGNGPTEGKEESDSEKIKKARAQAMEALEQYESATSTPTSTDSTSSNGPV</sequence>
<feature type="compositionally biased region" description="Polar residues" evidence="3">
    <location>
        <begin position="868"/>
        <end position="883"/>
    </location>
</feature>
<evidence type="ECO:0000256" key="3">
    <source>
        <dbReference type="SAM" id="MobiDB-lite"/>
    </source>
</evidence>
<dbReference type="Pfam" id="PF04499">
    <property type="entry name" value="SAPS"/>
    <property type="match status" value="1"/>
</dbReference>
<dbReference type="GO" id="GO:0005829">
    <property type="term" value="C:cytosol"/>
    <property type="evidence" value="ECO:0007669"/>
    <property type="project" value="TreeGrafter"/>
</dbReference>
<dbReference type="PANTHER" id="PTHR12634:SF8">
    <property type="entry name" value="FIERY MOUNTAIN, ISOFORM D"/>
    <property type="match status" value="1"/>
</dbReference>
<dbReference type="RefSeq" id="XP_013417751.1">
    <property type="nucleotide sequence ID" value="XM_013562297.1"/>
</dbReference>
<dbReference type="InterPro" id="IPR007587">
    <property type="entry name" value="SAPS"/>
</dbReference>
<dbReference type="RefSeq" id="XP_013417750.1">
    <property type="nucleotide sequence ID" value="XM_013562296.1"/>
</dbReference>
<dbReference type="GO" id="GO:0019888">
    <property type="term" value="F:protein phosphatase regulator activity"/>
    <property type="evidence" value="ECO:0007669"/>
    <property type="project" value="TreeGrafter"/>
</dbReference>
<evidence type="ECO:0000313" key="5">
    <source>
        <dbReference type="RefSeq" id="XP_013417750.1"/>
    </source>
</evidence>
<feature type="compositionally biased region" description="Basic and acidic residues" evidence="3">
    <location>
        <begin position="982"/>
        <end position="992"/>
    </location>
</feature>
<feature type="region of interest" description="Disordered" evidence="3">
    <location>
        <begin position="633"/>
        <end position="691"/>
    </location>
</feature>
<feature type="compositionally biased region" description="Acidic residues" evidence="3">
    <location>
        <begin position="925"/>
        <end position="946"/>
    </location>
</feature>
<feature type="compositionally biased region" description="Polar residues" evidence="3">
    <location>
        <begin position="968"/>
        <end position="979"/>
    </location>
</feature>
<dbReference type="AlphaFoldDB" id="A0A1S3K546"/>
<dbReference type="STRING" id="7574.A0A1S3K546"/>
<evidence type="ECO:0000313" key="4">
    <source>
        <dbReference type="Proteomes" id="UP000085678"/>
    </source>
</evidence>
<dbReference type="GO" id="GO:0019903">
    <property type="term" value="F:protein phosphatase binding"/>
    <property type="evidence" value="ECO:0007669"/>
    <property type="project" value="InterPro"/>
</dbReference>
<feature type="compositionally biased region" description="Basic and acidic residues" evidence="3">
    <location>
        <begin position="845"/>
        <end position="866"/>
    </location>
</feature>
<gene>
    <name evidence="5 6" type="primary">LOC106178928</name>
</gene>
<dbReference type="PANTHER" id="PTHR12634">
    <property type="entry name" value="SIT4 YEAST -ASSOCIATING PROTEIN-RELATED"/>
    <property type="match status" value="1"/>
</dbReference>
<comment type="similarity">
    <text evidence="1">Belongs to the SAPS family.</text>
</comment>
<evidence type="ECO:0000313" key="6">
    <source>
        <dbReference type="RefSeq" id="XP_013417751.1"/>
    </source>
</evidence>
<name>A0A1S3K546_LINAN</name>
<dbReference type="Proteomes" id="UP000085678">
    <property type="component" value="Unplaced"/>
</dbReference>
<dbReference type="GeneID" id="106178928"/>
<organism evidence="4 5">
    <name type="scientific">Lingula anatina</name>
    <name type="common">Brachiopod</name>
    <name type="synonym">Lingula unguis</name>
    <dbReference type="NCBI Taxonomy" id="7574"/>
    <lineage>
        <taxon>Eukaryota</taxon>
        <taxon>Metazoa</taxon>
        <taxon>Spiralia</taxon>
        <taxon>Lophotrochozoa</taxon>
        <taxon>Brachiopoda</taxon>
        <taxon>Linguliformea</taxon>
        <taxon>Lingulata</taxon>
        <taxon>Lingulida</taxon>
        <taxon>Linguloidea</taxon>
        <taxon>Lingulidae</taxon>
        <taxon>Lingula</taxon>
    </lineage>
</organism>
<feature type="region of interest" description="Disordered" evidence="3">
    <location>
        <begin position="738"/>
        <end position="948"/>
    </location>
</feature>
<keyword evidence="2" id="KW-0131">Cell cycle</keyword>
<dbReference type="KEGG" id="lak:106178928"/>
<feature type="compositionally biased region" description="Polar residues" evidence="3">
    <location>
        <begin position="759"/>
        <end position="768"/>
    </location>
</feature>
<evidence type="ECO:0000256" key="2">
    <source>
        <dbReference type="ARBA" id="ARBA00023306"/>
    </source>
</evidence>
<proteinExistence type="inferred from homology"/>
<feature type="region of interest" description="Disordered" evidence="3">
    <location>
        <begin position="968"/>
        <end position="1025"/>
    </location>
</feature>
<feature type="compositionally biased region" description="Basic and acidic residues" evidence="3">
    <location>
        <begin position="912"/>
        <end position="923"/>
    </location>
</feature>
<feature type="compositionally biased region" description="Polar residues" evidence="3">
    <location>
        <begin position="895"/>
        <end position="909"/>
    </location>
</feature>
<feature type="compositionally biased region" description="Low complexity" evidence="3">
    <location>
        <begin position="738"/>
        <end position="757"/>
    </location>
</feature>
<keyword evidence="4" id="KW-1185">Reference proteome</keyword>
<dbReference type="GO" id="GO:0005634">
    <property type="term" value="C:nucleus"/>
    <property type="evidence" value="ECO:0007669"/>
    <property type="project" value="TreeGrafter"/>
</dbReference>
<dbReference type="OrthoDB" id="295029at2759"/>
<feature type="compositionally biased region" description="Low complexity" evidence="3">
    <location>
        <begin position="1008"/>
        <end position="1025"/>
    </location>
</feature>
<feature type="compositionally biased region" description="Acidic residues" evidence="3">
    <location>
        <begin position="661"/>
        <end position="678"/>
    </location>
</feature>